<accession>R8BPB7</accession>
<keyword evidence="3" id="KW-0949">S-adenosyl-L-methionine</keyword>
<gene>
    <name evidence="5" type="ORF">UCRPA7_3240</name>
</gene>
<reference evidence="6" key="1">
    <citation type="journal article" date="2013" name="Genome Announc.">
        <title>Draft genome sequence of the ascomycete Phaeoacremonium aleophilum strain UCR-PA7, a causal agent of the esca disease complex in grapevines.</title>
        <authorList>
            <person name="Blanco-Ulate B."/>
            <person name="Rolshausen P."/>
            <person name="Cantu D."/>
        </authorList>
    </citation>
    <scope>NUCLEOTIDE SEQUENCE [LARGE SCALE GENOMIC DNA]</scope>
    <source>
        <strain evidence="6">UCR-PA7</strain>
    </source>
</reference>
<dbReference type="HOGENOM" id="CLU_051542_0_1_1"/>
<organism evidence="5 6">
    <name type="scientific">Phaeoacremonium minimum (strain UCR-PA7)</name>
    <name type="common">Esca disease fungus</name>
    <name type="synonym">Togninia minima</name>
    <dbReference type="NCBI Taxonomy" id="1286976"/>
    <lineage>
        <taxon>Eukaryota</taxon>
        <taxon>Fungi</taxon>
        <taxon>Dikarya</taxon>
        <taxon>Ascomycota</taxon>
        <taxon>Pezizomycotina</taxon>
        <taxon>Sordariomycetes</taxon>
        <taxon>Sordariomycetidae</taxon>
        <taxon>Togniniales</taxon>
        <taxon>Togniniaceae</taxon>
        <taxon>Phaeoacremonium</taxon>
    </lineage>
</organism>
<dbReference type="OrthoDB" id="2094832at2759"/>
<dbReference type="PANTHER" id="PTHR35897">
    <property type="entry name" value="METHYLTRANSFERASE AUSD"/>
    <property type="match status" value="1"/>
</dbReference>
<dbReference type="EMBL" id="KB933036">
    <property type="protein sequence ID" value="EOO01238.1"/>
    <property type="molecule type" value="Genomic_DNA"/>
</dbReference>
<dbReference type="Gene3D" id="3.40.50.150">
    <property type="entry name" value="Vaccinia Virus protein VP39"/>
    <property type="match status" value="1"/>
</dbReference>
<dbReference type="GO" id="GO:0032259">
    <property type="term" value="P:methylation"/>
    <property type="evidence" value="ECO:0007669"/>
    <property type="project" value="UniProtKB-KW"/>
</dbReference>
<comment type="pathway">
    <text evidence="1">Secondary metabolite biosynthesis.</text>
</comment>
<evidence type="ECO:0000256" key="3">
    <source>
        <dbReference type="ARBA" id="ARBA00022691"/>
    </source>
</evidence>
<dbReference type="Proteomes" id="UP000014074">
    <property type="component" value="Unassembled WGS sequence"/>
</dbReference>
<proteinExistence type="inferred from homology"/>
<evidence type="ECO:0000313" key="5">
    <source>
        <dbReference type="EMBL" id="EOO01238.1"/>
    </source>
</evidence>
<evidence type="ECO:0000313" key="6">
    <source>
        <dbReference type="Proteomes" id="UP000014074"/>
    </source>
</evidence>
<keyword evidence="2 5" id="KW-0808">Transferase</keyword>
<dbReference type="InterPro" id="IPR051654">
    <property type="entry name" value="Meroterpenoid_MTases"/>
</dbReference>
<evidence type="ECO:0000256" key="1">
    <source>
        <dbReference type="ARBA" id="ARBA00005179"/>
    </source>
</evidence>
<dbReference type="SUPFAM" id="SSF53335">
    <property type="entry name" value="S-adenosyl-L-methionine-dependent methyltransferases"/>
    <property type="match status" value="1"/>
</dbReference>
<dbReference type="InterPro" id="IPR029063">
    <property type="entry name" value="SAM-dependent_MTases_sf"/>
</dbReference>
<evidence type="ECO:0000256" key="4">
    <source>
        <dbReference type="ARBA" id="ARBA00038314"/>
    </source>
</evidence>
<protein>
    <submittedName>
        <fullName evidence="5">Putative methyltransferase domain-containing protein</fullName>
    </submittedName>
</protein>
<dbReference type="AlphaFoldDB" id="R8BPB7"/>
<dbReference type="PANTHER" id="PTHR35897:SF1">
    <property type="entry name" value="METHYLTRANSFERASE AUSD"/>
    <property type="match status" value="1"/>
</dbReference>
<keyword evidence="5" id="KW-0489">Methyltransferase</keyword>
<keyword evidence="6" id="KW-1185">Reference proteome</keyword>
<name>R8BPB7_PHAM7</name>
<dbReference type="RefSeq" id="XP_007913963.1">
    <property type="nucleotide sequence ID" value="XM_007915772.1"/>
</dbReference>
<sequence length="282" mass="31374">MAAVQTGPPRAPAEKAKQWFDETVSVPDSFRDLLINYSHIPEDKVDNHVVALRNRAWEIHPYPCLGQFRFLELNLADRGDLYIRLLDILKSGGRFLDVGTCLGQDLRKLVYDGAPASSVAGAELNTGFIELGYELFGDKDSLESLIVSANILEPITGSSLEELEGKLDVVQLGMILHLFSWEEQIVAFENAIKLLKPEKKGTLFIGQASGNLDGIATGGAWGRVTFKHNVESFEKLIKELGDKTGTQWKVTASLDNGLSIFDGKRTWDDPKTRRLLFEVERI</sequence>
<dbReference type="GO" id="GO:0008168">
    <property type="term" value="F:methyltransferase activity"/>
    <property type="evidence" value="ECO:0007669"/>
    <property type="project" value="UniProtKB-KW"/>
</dbReference>
<dbReference type="GeneID" id="19323569"/>
<evidence type="ECO:0000256" key="2">
    <source>
        <dbReference type="ARBA" id="ARBA00022679"/>
    </source>
</evidence>
<comment type="similarity">
    <text evidence="4">Belongs to the class I-like SAM-binding methyltransferase superfamily.</text>
</comment>
<dbReference type="KEGG" id="tmn:UCRPA7_3240"/>
<dbReference type="eggNOG" id="ENOG502S9IZ">
    <property type="taxonomic scope" value="Eukaryota"/>
</dbReference>